<evidence type="ECO:0000256" key="1">
    <source>
        <dbReference type="SAM" id="MobiDB-lite"/>
    </source>
</evidence>
<reference evidence="2" key="1">
    <citation type="journal article" date="2014" name="Int. J. Syst. Evol. Microbiol.">
        <title>Complete genome sequence of Corynebacterium casei LMG S-19264T (=DSM 44701T), isolated from a smear-ripened cheese.</title>
        <authorList>
            <consortium name="US DOE Joint Genome Institute (JGI-PGF)"/>
            <person name="Walter F."/>
            <person name="Albersmeier A."/>
            <person name="Kalinowski J."/>
            <person name="Ruckert C."/>
        </authorList>
    </citation>
    <scope>NUCLEOTIDE SEQUENCE</scope>
    <source>
        <strain evidence="2">JCM 18487</strain>
    </source>
</reference>
<name>A0A917K6G6_9BACL</name>
<sequence>MGGGRVKTRDRPYGSQSPRTDGHKAAVRLAITLCLVSWAAGCVPAFEHGPAPGQGILNQDLAHGVAAPASRSSARAWQRGPFRLSIAPWRWYGHPVYVLTPVGAVRVLHHVVITNWAEQPMTVLYVGKRPLSQPPAGLPSPPVDVQPGDCVYVAGSLGNTLRMTVFWQDDNGKEHVAVVGG</sequence>
<proteinExistence type="predicted"/>
<reference evidence="2" key="2">
    <citation type="submission" date="2020-09" db="EMBL/GenBank/DDBJ databases">
        <authorList>
            <person name="Sun Q."/>
            <person name="Ohkuma M."/>
        </authorList>
    </citation>
    <scope>NUCLEOTIDE SEQUENCE</scope>
    <source>
        <strain evidence="2">JCM 18487</strain>
    </source>
</reference>
<comment type="caution">
    <text evidence="2">The sequence shown here is derived from an EMBL/GenBank/DDBJ whole genome shotgun (WGS) entry which is preliminary data.</text>
</comment>
<protein>
    <submittedName>
        <fullName evidence="2">Uncharacterized protein</fullName>
    </submittedName>
</protein>
<feature type="region of interest" description="Disordered" evidence="1">
    <location>
        <begin position="1"/>
        <end position="21"/>
    </location>
</feature>
<accession>A0A917K6G6</accession>
<evidence type="ECO:0000313" key="3">
    <source>
        <dbReference type="Proteomes" id="UP000637695"/>
    </source>
</evidence>
<dbReference type="AlphaFoldDB" id="A0A917K6G6"/>
<keyword evidence="3" id="KW-1185">Reference proteome</keyword>
<dbReference type="Proteomes" id="UP000637695">
    <property type="component" value="Unassembled WGS sequence"/>
</dbReference>
<gene>
    <name evidence="2" type="ORF">GCM10010885_07530</name>
</gene>
<organism evidence="2 3">
    <name type="scientific">Alicyclobacillus cellulosilyticus</name>
    <dbReference type="NCBI Taxonomy" id="1003997"/>
    <lineage>
        <taxon>Bacteria</taxon>
        <taxon>Bacillati</taxon>
        <taxon>Bacillota</taxon>
        <taxon>Bacilli</taxon>
        <taxon>Bacillales</taxon>
        <taxon>Alicyclobacillaceae</taxon>
        <taxon>Alicyclobacillus</taxon>
    </lineage>
</organism>
<dbReference type="EMBL" id="BMOY01000008">
    <property type="protein sequence ID" value="GGJ00822.1"/>
    <property type="molecule type" value="Genomic_DNA"/>
</dbReference>
<evidence type="ECO:0000313" key="2">
    <source>
        <dbReference type="EMBL" id="GGJ00822.1"/>
    </source>
</evidence>